<protein>
    <submittedName>
        <fullName evidence="1">Uncharacterized protein</fullName>
    </submittedName>
</protein>
<name>A0A6M3YLR8_9CAUD</name>
<dbReference type="Proteomes" id="UP000500883">
    <property type="component" value="Segment"/>
</dbReference>
<sequence>MIKYDVYRRPSGLMYRVPLYSGLHGRAEHYNRYLNRWMLSAHTVGGIVTSNGSTLVARNVVFKKDSVCSQ</sequence>
<gene>
    <name evidence="1" type="ORF">VLC6_8</name>
</gene>
<evidence type="ECO:0000313" key="1">
    <source>
        <dbReference type="EMBL" id="QJI52582.1"/>
    </source>
</evidence>
<organism evidence="1 2">
    <name type="scientific">Klebsiella phage VLC6</name>
    <dbReference type="NCBI Taxonomy" id="2723743"/>
    <lineage>
        <taxon>Viruses</taxon>
        <taxon>Duplodnaviria</taxon>
        <taxon>Heunggongvirae</taxon>
        <taxon>Uroviricota</taxon>
        <taxon>Caudoviricetes</taxon>
        <taxon>Autographivirales</taxon>
        <taxon>Autoscriptoviridae</taxon>
        <taxon>Slopekvirinae</taxon>
        <taxon>Drulisvirus</taxon>
        <taxon>Drulisvirus VLC6</taxon>
    </lineage>
</organism>
<evidence type="ECO:0000313" key="2">
    <source>
        <dbReference type="Proteomes" id="UP000500883"/>
    </source>
</evidence>
<accession>A0A6M3YLR8</accession>
<dbReference type="EMBL" id="MT197176">
    <property type="protein sequence ID" value="QJI52582.1"/>
    <property type="molecule type" value="Genomic_DNA"/>
</dbReference>
<proteinExistence type="predicted"/>
<reference evidence="1 2" key="1">
    <citation type="submission" date="2020-03" db="EMBL/GenBank/DDBJ databases">
        <title>Isolation and characterization of two Klebsiella pneumoniae phages encoding divergent depolymerases.</title>
        <authorList>
            <person name="Domingo-Calap P."/>
            <person name="Beamud B."/>
            <person name="Mora L."/>
            <person name="Gonzalez-Candelas F."/>
            <person name="Sanjuan R."/>
        </authorList>
    </citation>
    <scope>NUCLEOTIDE SEQUENCE [LARGE SCALE GENOMIC DNA]</scope>
</reference>
<keyword evidence="2" id="KW-1185">Reference proteome</keyword>